<dbReference type="PANTHER" id="PTHR30273:SF2">
    <property type="entry name" value="PROTEIN FECR"/>
    <property type="match status" value="1"/>
</dbReference>
<comment type="caution">
    <text evidence="4">The sequence shown here is derived from an EMBL/GenBank/DDBJ whole genome shotgun (WGS) entry which is preliminary data.</text>
</comment>
<dbReference type="InterPro" id="IPR032508">
    <property type="entry name" value="FecR_C"/>
</dbReference>
<gene>
    <name evidence="4" type="ORF">NH26_19630</name>
</gene>
<evidence type="ECO:0000259" key="3">
    <source>
        <dbReference type="Pfam" id="PF16344"/>
    </source>
</evidence>
<dbReference type="STRING" id="915059.NH26_19630"/>
<dbReference type="Gene3D" id="3.55.50.30">
    <property type="match status" value="1"/>
</dbReference>
<feature type="transmembrane region" description="Helical" evidence="1">
    <location>
        <begin position="55"/>
        <end position="75"/>
    </location>
</feature>
<organism evidence="4 5">
    <name type="scientific">Flammeovirga pacifica</name>
    <dbReference type="NCBI Taxonomy" id="915059"/>
    <lineage>
        <taxon>Bacteria</taxon>
        <taxon>Pseudomonadati</taxon>
        <taxon>Bacteroidota</taxon>
        <taxon>Cytophagia</taxon>
        <taxon>Cytophagales</taxon>
        <taxon>Flammeovirgaceae</taxon>
        <taxon>Flammeovirga</taxon>
    </lineage>
</organism>
<evidence type="ECO:0000313" key="5">
    <source>
        <dbReference type="Proteomes" id="UP000179797"/>
    </source>
</evidence>
<feature type="domain" description="FecR protein" evidence="2">
    <location>
        <begin position="89"/>
        <end position="182"/>
    </location>
</feature>
<protein>
    <submittedName>
        <fullName evidence="4">Uncharacterized protein</fullName>
    </submittedName>
</protein>
<dbReference type="RefSeq" id="WP_044217645.1">
    <property type="nucleotide sequence ID" value="NZ_JRYR02000002.1"/>
</dbReference>
<dbReference type="Pfam" id="PF16344">
    <property type="entry name" value="FecR_C"/>
    <property type="match status" value="1"/>
</dbReference>
<dbReference type="PANTHER" id="PTHR30273">
    <property type="entry name" value="PERIPLASMIC SIGNAL SENSOR AND SIGMA FACTOR ACTIVATOR FECR-RELATED"/>
    <property type="match status" value="1"/>
</dbReference>
<reference evidence="4 5" key="1">
    <citation type="journal article" date="2012" name="Int. J. Syst. Evol. Microbiol.">
        <title>Flammeovirga pacifica sp. nov., isolated from deep-sea sediment.</title>
        <authorList>
            <person name="Xu H."/>
            <person name="Fu Y."/>
            <person name="Yang N."/>
            <person name="Ding Z."/>
            <person name="Lai Q."/>
            <person name="Zeng R."/>
        </authorList>
    </citation>
    <scope>NUCLEOTIDE SEQUENCE [LARGE SCALE GENOMIC DNA]</scope>
    <source>
        <strain evidence="5">DSM 24597 / LMG 26175 / WPAGA1</strain>
    </source>
</reference>
<name>A0A1S1YSP3_FLAPC</name>
<keyword evidence="1" id="KW-1133">Transmembrane helix</keyword>
<dbReference type="AlphaFoldDB" id="A0A1S1YSP3"/>
<dbReference type="OrthoDB" id="837389at2"/>
<keyword evidence="1" id="KW-0812">Transmembrane</keyword>
<proteinExistence type="predicted"/>
<evidence type="ECO:0000259" key="2">
    <source>
        <dbReference type="Pfam" id="PF04773"/>
    </source>
</evidence>
<keyword evidence="1" id="KW-0472">Membrane</keyword>
<dbReference type="InterPro" id="IPR006860">
    <property type="entry name" value="FecR"/>
</dbReference>
<evidence type="ECO:0000313" key="4">
    <source>
        <dbReference type="EMBL" id="OHX63825.1"/>
    </source>
</evidence>
<dbReference type="InterPro" id="IPR012373">
    <property type="entry name" value="Ferrdict_sens_TM"/>
</dbReference>
<dbReference type="GO" id="GO:0016989">
    <property type="term" value="F:sigma factor antagonist activity"/>
    <property type="evidence" value="ECO:0007669"/>
    <property type="project" value="TreeGrafter"/>
</dbReference>
<dbReference type="EMBL" id="JRYR02000002">
    <property type="protein sequence ID" value="OHX63825.1"/>
    <property type="molecule type" value="Genomic_DNA"/>
</dbReference>
<sequence>MKENKNISNNFNEEAELDFLLSSLSKKKNKGEVNQAWKKVVRKHSYQQKTKERKIYFYAASMAAMLVLTIGSFFYNSILSDKEIQWQSVNVAQNNRASIVLPDGTSVLLNSDSELLYPSDFSKENRIVKLKGTALFDVVTDKENVFNVLSDSMNIEVLGTKFVVTANNEDGVYQTTLLRGKVDVVFPQRKQKIQMKPQDQLYLNTNSGRLLAQKVNTTLWNNAIENDIIRIKNKSFKYLVDVLSIRYQKKIYTLDSKLLKEQITFTIHNEDLNQLLEVLKEILEVDYKETTHGIELFKK</sequence>
<evidence type="ECO:0000256" key="1">
    <source>
        <dbReference type="SAM" id="Phobius"/>
    </source>
</evidence>
<dbReference type="Proteomes" id="UP000179797">
    <property type="component" value="Unassembled WGS sequence"/>
</dbReference>
<dbReference type="PIRSF" id="PIRSF018266">
    <property type="entry name" value="FecR"/>
    <property type="match status" value="1"/>
</dbReference>
<dbReference type="Gene3D" id="2.60.120.1440">
    <property type="match status" value="1"/>
</dbReference>
<accession>A0A1S1YSP3</accession>
<keyword evidence="5" id="KW-1185">Reference proteome</keyword>
<feature type="domain" description="Protein FecR C-terminal" evidence="3">
    <location>
        <begin position="230"/>
        <end position="289"/>
    </location>
</feature>
<dbReference type="Pfam" id="PF04773">
    <property type="entry name" value="FecR"/>
    <property type="match status" value="1"/>
</dbReference>